<dbReference type="InterPro" id="IPR050312">
    <property type="entry name" value="IolE/XylAMocC-like"/>
</dbReference>
<dbReference type="InterPro" id="IPR036237">
    <property type="entry name" value="Xyl_isomerase-like_sf"/>
</dbReference>
<evidence type="ECO:0000259" key="1">
    <source>
        <dbReference type="Pfam" id="PF01261"/>
    </source>
</evidence>
<organism evidence="2 3">
    <name type="scientific">Ruminococcus albus (strain ATCC 27210 / DSM 20455 / JCM 14654 / NCDO 2250 / 7)</name>
    <dbReference type="NCBI Taxonomy" id="697329"/>
    <lineage>
        <taxon>Bacteria</taxon>
        <taxon>Bacillati</taxon>
        <taxon>Bacillota</taxon>
        <taxon>Clostridia</taxon>
        <taxon>Eubacteriales</taxon>
        <taxon>Oscillospiraceae</taxon>
        <taxon>Ruminococcus</taxon>
    </lineage>
</organism>
<accession>E6UI94</accession>
<dbReference type="InterPro" id="IPR013022">
    <property type="entry name" value="Xyl_isomerase-like_TIM-brl"/>
</dbReference>
<dbReference type="Proteomes" id="UP000006919">
    <property type="component" value="Chromosome"/>
</dbReference>
<gene>
    <name evidence="2" type="ordered locus">Rumal_1655</name>
</gene>
<name>E6UI94_RUMA7</name>
<dbReference type="Gene3D" id="3.20.20.150">
    <property type="entry name" value="Divalent-metal-dependent TIM barrel enzymes"/>
    <property type="match status" value="1"/>
</dbReference>
<dbReference type="HOGENOM" id="CLU_081792_0_0_9"/>
<dbReference type="OrthoDB" id="9801960at2"/>
<dbReference type="STRING" id="697329.Rumal_1655"/>
<evidence type="ECO:0000313" key="2">
    <source>
        <dbReference type="EMBL" id="ADU22155.1"/>
    </source>
</evidence>
<feature type="domain" description="Xylose isomerase-like TIM barrel" evidence="1">
    <location>
        <begin position="19"/>
        <end position="240"/>
    </location>
</feature>
<evidence type="ECO:0000313" key="3">
    <source>
        <dbReference type="Proteomes" id="UP000006919"/>
    </source>
</evidence>
<sequence>MKLNMFADFTAAIPLEDRLALIKENGFDGVMLGFSEEYKHNQFELADKTGLAVENVHSPFDRMNALWDKRSDSTAIYNRTADCIRICAENNVSRIVVHPTDGLVPPQVSLFGMKNFDGLISTAANYGVKLLFENIQLPSFLDILFDKFGVSESVGFCYDIGHENCFTKGEDRLVKHSGLLEALHIHDNEGSSDSHMLPFDGNIDYSLFAEKLKTIGYEGALSLEVFRDRSRQYTQISADEFVKKAKQAADRLEYMFTEGEC</sequence>
<dbReference type="PANTHER" id="PTHR12110">
    <property type="entry name" value="HYDROXYPYRUVATE ISOMERASE"/>
    <property type="match status" value="1"/>
</dbReference>
<dbReference type="AlphaFoldDB" id="E6UI94"/>
<dbReference type="KEGG" id="ral:Rumal_1655"/>
<dbReference type="RefSeq" id="WP_013498320.1">
    <property type="nucleotide sequence ID" value="NC_014833.1"/>
</dbReference>
<reference evidence="2 3" key="1">
    <citation type="journal article" date="2011" name="J. Bacteriol.">
        <title>Complete genome of the cellulolytic ruminal bacterium Ruminococcus albus 7.</title>
        <authorList>
            <person name="Suen G."/>
            <person name="Stevenson D.M."/>
            <person name="Bruce D.C."/>
            <person name="Chertkov O."/>
            <person name="Copeland A."/>
            <person name="Cheng J.F."/>
            <person name="Detter C."/>
            <person name="Detter J.C."/>
            <person name="Goodwin L.A."/>
            <person name="Han C.S."/>
            <person name="Hauser L.J."/>
            <person name="Ivanova N.N."/>
            <person name="Kyrpides N.C."/>
            <person name="Land M.L."/>
            <person name="Lapidus A."/>
            <person name="Lucas S."/>
            <person name="Ovchinnikova G."/>
            <person name="Pitluck S."/>
            <person name="Tapia R."/>
            <person name="Woyke T."/>
            <person name="Boyum J."/>
            <person name="Mead D."/>
            <person name="Weimer P.J."/>
        </authorList>
    </citation>
    <scope>NUCLEOTIDE SEQUENCE [LARGE SCALE GENOMIC DNA]</scope>
    <source>
        <strain evidence="3">ATCC 27210 / DSM 20455 / JCM 14654 / NCDO 2250 / 7</strain>
    </source>
</reference>
<proteinExistence type="predicted"/>
<dbReference type="EMBL" id="CP002403">
    <property type="protein sequence ID" value="ADU22155.1"/>
    <property type="molecule type" value="Genomic_DNA"/>
</dbReference>
<dbReference type="eggNOG" id="COG1082">
    <property type="taxonomic scope" value="Bacteria"/>
</dbReference>
<dbReference type="GO" id="GO:0016853">
    <property type="term" value="F:isomerase activity"/>
    <property type="evidence" value="ECO:0007669"/>
    <property type="project" value="UniProtKB-KW"/>
</dbReference>
<keyword evidence="2" id="KW-0413">Isomerase</keyword>
<dbReference type="SUPFAM" id="SSF51658">
    <property type="entry name" value="Xylose isomerase-like"/>
    <property type="match status" value="1"/>
</dbReference>
<protein>
    <submittedName>
        <fullName evidence="2">Xylose isomerase domain-containing protein TIM barrel</fullName>
    </submittedName>
</protein>
<dbReference type="PANTHER" id="PTHR12110:SF21">
    <property type="entry name" value="XYLOSE ISOMERASE-LIKE TIM BARREL DOMAIN-CONTAINING PROTEIN"/>
    <property type="match status" value="1"/>
</dbReference>
<dbReference type="Pfam" id="PF01261">
    <property type="entry name" value="AP_endonuc_2"/>
    <property type="match status" value="1"/>
</dbReference>